<organism evidence="2 3">
    <name type="scientific">Halomonas cupida</name>
    <dbReference type="NCBI Taxonomy" id="44933"/>
    <lineage>
        <taxon>Bacteria</taxon>
        <taxon>Pseudomonadati</taxon>
        <taxon>Pseudomonadota</taxon>
        <taxon>Gammaproteobacteria</taxon>
        <taxon>Oceanospirillales</taxon>
        <taxon>Halomonadaceae</taxon>
        <taxon>Halomonas</taxon>
    </lineage>
</organism>
<keyword evidence="4" id="KW-1185">Reference proteome</keyword>
<dbReference type="Proteomes" id="UP000321726">
    <property type="component" value="Unassembled WGS sequence"/>
</dbReference>
<accession>A0A1M7DIY8</accession>
<dbReference type="AlphaFoldDB" id="A0A1M7DIY8"/>
<reference evidence="1 4" key="2">
    <citation type="submission" date="2019-07" db="EMBL/GenBank/DDBJ databases">
        <title>Whole genome shotgun sequence of Halomonas cupida NBRC 102219.</title>
        <authorList>
            <person name="Hosoyama A."/>
            <person name="Uohara A."/>
            <person name="Ohji S."/>
            <person name="Ichikawa N."/>
        </authorList>
    </citation>
    <scope>NUCLEOTIDE SEQUENCE [LARGE SCALE GENOMIC DNA]</scope>
    <source>
        <strain evidence="1 4">NBRC 102219</strain>
    </source>
</reference>
<evidence type="ECO:0000313" key="1">
    <source>
        <dbReference type="EMBL" id="GEN23110.1"/>
    </source>
</evidence>
<evidence type="ECO:0000313" key="4">
    <source>
        <dbReference type="Proteomes" id="UP000321726"/>
    </source>
</evidence>
<sequence length="140" mass="15735">MKLARIVAPTGAGKSCAISRVIQHKDPEVEVIDILEGENPQTRQIRSPVVILDSTSSSPESTLNWLDHFRQSEGTHVHGVLLIGQTDKDNYWTEVRDDFSYDYAIDLDEYIQTSHIERVSRLSRAVEHSIRTLSPSAHPG</sequence>
<dbReference type="OrthoDB" id="10009352at2"/>
<dbReference type="EMBL" id="BJXU01000034">
    <property type="protein sequence ID" value="GEN23110.1"/>
    <property type="molecule type" value="Genomic_DNA"/>
</dbReference>
<evidence type="ECO:0000313" key="2">
    <source>
        <dbReference type="EMBL" id="SHL79149.1"/>
    </source>
</evidence>
<reference evidence="2 3" key="1">
    <citation type="submission" date="2016-11" db="EMBL/GenBank/DDBJ databases">
        <authorList>
            <person name="Jaros S."/>
            <person name="Januszkiewicz K."/>
            <person name="Wedrychowicz H."/>
        </authorList>
    </citation>
    <scope>NUCLEOTIDE SEQUENCE [LARGE SCALE GENOMIC DNA]</scope>
    <source>
        <strain evidence="2 3">DSM 4740</strain>
    </source>
</reference>
<evidence type="ECO:0000313" key="3">
    <source>
        <dbReference type="Proteomes" id="UP000184123"/>
    </source>
</evidence>
<dbReference type="EMBL" id="FRCA01000003">
    <property type="protein sequence ID" value="SHL79149.1"/>
    <property type="molecule type" value="Genomic_DNA"/>
</dbReference>
<dbReference type="STRING" id="44933.SAMN05660971_01347"/>
<gene>
    <name evidence="1" type="ORF">HCU01_10590</name>
    <name evidence="2" type="ORF">SAMN05660971_01347</name>
</gene>
<dbReference type="RefSeq" id="WP_073434271.1">
    <property type="nucleotide sequence ID" value="NZ_BJXU01000034.1"/>
</dbReference>
<protein>
    <submittedName>
        <fullName evidence="2">Uncharacterized protein</fullName>
    </submittedName>
</protein>
<name>A0A1M7DIY8_9GAMM</name>
<proteinExistence type="predicted"/>
<dbReference type="Proteomes" id="UP000184123">
    <property type="component" value="Unassembled WGS sequence"/>
</dbReference>